<dbReference type="Proteomes" id="UP000177069">
    <property type="component" value="Unassembled WGS sequence"/>
</dbReference>
<keyword evidence="1" id="KW-0472">Membrane</keyword>
<evidence type="ECO:0000256" key="1">
    <source>
        <dbReference type="SAM" id="Phobius"/>
    </source>
</evidence>
<protein>
    <submittedName>
        <fullName evidence="2">Uncharacterized protein</fullName>
    </submittedName>
</protein>
<organism evidence="2 3">
    <name type="scientific">Candidatus Curtissbacteria bacterium RIFCSPHIGHO2_01_FULL_41_13</name>
    <dbReference type="NCBI Taxonomy" id="1797745"/>
    <lineage>
        <taxon>Bacteria</taxon>
        <taxon>Candidatus Curtissiibacteriota</taxon>
    </lineage>
</organism>
<name>A0A1F5FZ19_9BACT</name>
<keyword evidence="1" id="KW-1133">Transmembrane helix</keyword>
<proteinExistence type="predicted"/>
<sequence length="207" mass="23469">MKKVIKIGLVSVFLVVIVTLIIALVISFKVVKQNTDKINANLNKKFQEIVRIPEIPPSYKGFYVTSYTWDMVTNQKEVTTVKFTHDTGFSRYQNKMIATLEMPQGADPSLFVKVMPAVVADEQALFSAQDLEHANLGPNDKIGYEKIELTRLSENSTQVIKITWQFDRSTLAKNSQDLYGKLDKFPQPILRSFYFVQKATILLLSGS</sequence>
<gene>
    <name evidence="2" type="ORF">A2696_00945</name>
</gene>
<evidence type="ECO:0000313" key="2">
    <source>
        <dbReference type="EMBL" id="OGD84835.1"/>
    </source>
</evidence>
<reference evidence="2 3" key="1">
    <citation type="journal article" date="2016" name="Nat. Commun.">
        <title>Thousands of microbial genomes shed light on interconnected biogeochemical processes in an aquifer system.</title>
        <authorList>
            <person name="Anantharaman K."/>
            <person name="Brown C.T."/>
            <person name="Hug L.A."/>
            <person name="Sharon I."/>
            <person name="Castelle C.J."/>
            <person name="Probst A.J."/>
            <person name="Thomas B.C."/>
            <person name="Singh A."/>
            <person name="Wilkins M.J."/>
            <person name="Karaoz U."/>
            <person name="Brodie E.L."/>
            <person name="Williams K.H."/>
            <person name="Hubbard S.S."/>
            <person name="Banfield J.F."/>
        </authorList>
    </citation>
    <scope>NUCLEOTIDE SEQUENCE [LARGE SCALE GENOMIC DNA]</scope>
</reference>
<keyword evidence="1" id="KW-0812">Transmembrane</keyword>
<dbReference type="AlphaFoldDB" id="A0A1F5FZ19"/>
<evidence type="ECO:0000313" key="3">
    <source>
        <dbReference type="Proteomes" id="UP000177069"/>
    </source>
</evidence>
<accession>A0A1F5FZ19</accession>
<feature type="transmembrane region" description="Helical" evidence="1">
    <location>
        <begin position="7"/>
        <end position="28"/>
    </location>
</feature>
<dbReference type="EMBL" id="MFBA01000048">
    <property type="protein sequence ID" value="OGD84835.1"/>
    <property type="molecule type" value="Genomic_DNA"/>
</dbReference>
<comment type="caution">
    <text evidence="2">The sequence shown here is derived from an EMBL/GenBank/DDBJ whole genome shotgun (WGS) entry which is preliminary data.</text>
</comment>